<feature type="region of interest" description="Disordered" evidence="1">
    <location>
        <begin position="94"/>
        <end position="120"/>
    </location>
</feature>
<keyword evidence="3" id="KW-1185">Reference proteome</keyword>
<proteinExistence type="predicted"/>
<evidence type="ECO:0000313" key="2">
    <source>
        <dbReference type="EMBL" id="MXP20157.1"/>
    </source>
</evidence>
<name>A0A6L7GL79_9ACTN</name>
<gene>
    <name evidence="2" type="ORF">GIY30_02070</name>
</gene>
<sequence length="120" mass="13038">MTAADNLILLCSAHHRALHRGEFAIKAQGKQQFSFHRSDGSTIERASAVHKPDGWRPDSAIDDDAVLPISPGRHLNVGYATEVLYAVWAWKTGNPTPSSPPHDVPRNARTAHHSTPTASS</sequence>
<evidence type="ECO:0000256" key="1">
    <source>
        <dbReference type="SAM" id="MobiDB-lite"/>
    </source>
</evidence>
<accession>A0A6L7GL79</accession>
<evidence type="ECO:0008006" key="4">
    <source>
        <dbReference type="Google" id="ProtNLM"/>
    </source>
</evidence>
<protein>
    <recommendedName>
        <fullName evidence="4">HNH nuclease domain-containing protein</fullName>
    </recommendedName>
</protein>
<dbReference type="Proteomes" id="UP000475545">
    <property type="component" value="Unassembled WGS sequence"/>
</dbReference>
<reference evidence="2 3" key="1">
    <citation type="submission" date="2019-11" db="EMBL/GenBank/DDBJ databases">
        <title>Gordonia sp. nov., a novel actinobacterium isolated from mangrove soil in Hainan.</title>
        <authorList>
            <person name="Huang X."/>
            <person name="Xie Y."/>
            <person name="Chu X."/>
            <person name="Xiao K."/>
        </authorList>
    </citation>
    <scope>NUCLEOTIDE SEQUENCE [LARGE SCALE GENOMIC DNA]</scope>
    <source>
        <strain evidence="2 3">HNM0687</strain>
    </source>
</reference>
<dbReference type="EMBL" id="WMBR01000001">
    <property type="protein sequence ID" value="MXP20157.1"/>
    <property type="molecule type" value="Genomic_DNA"/>
</dbReference>
<organism evidence="2 3">
    <name type="scientific">Gordonia mangrovi</name>
    <dbReference type="NCBI Taxonomy" id="2665643"/>
    <lineage>
        <taxon>Bacteria</taxon>
        <taxon>Bacillati</taxon>
        <taxon>Actinomycetota</taxon>
        <taxon>Actinomycetes</taxon>
        <taxon>Mycobacteriales</taxon>
        <taxon>Gordoniaceae</taxon>
        <taxon>Gordonia</taxon>
    </lineage>
</organism>
<comment type="caution">
    <text evidence="2">The sequence shown here is derived from an EMBL/GenBank/DDBJ whole genome shotgun (WGS) entry which is preliminary data.</text>
</comment>
<dbReference type="AlphaFoldDB" id="A0A6L7GL79"/>
<evidence type="ECO:0000313" key="3">
    <source>
        <dbReference type="Proteomes" id="UP000475545"/>
    </source>
</evidence>